<dbReference type="EMBL" id="LWDX02059702">
    <property type="protein sequence ID" value="OEL17545.1"/>
    <property type="molecule type" value="Genomic_DNA"/>
</dbReference>
<dbReference type="PROSITE" id="PS50102">
    <property type="entry name" value="RRM"/>
    <property type="match status" value="2"/>
</dbReference>
<evidence type="ECO:0000256" key="5">
    <source>
        <dbReference type="PROSITE-ProRule" id="PRU00176"/>
    </source>
</evidence>
<comment type="subcellular location">
    <subcellularLocation>
        <location evidence="1">Nucleus</location>
    </subcellularLocation>
</comment>
<dbReference type="Pfam" id="PF00076">
    <property type="entry name" value="RRM_1"/>
    <property type="match status" value="2"/>
</dbReference>
<dbReference type="Proteomes" id="UP000095767">
    <property type="component" value="Unassembled WGS sequence"/>
</dbReference>
<keyword evidence="3 5" id="KW-0694">RNA-binding</keyword>
<proteinExistence type="predicted"/>
<dbReference type="OrthoDB" id="446113at2759"/>
<evidence type="ECO:0000259" key="7">
    <source>
        <dbReference type="PROSITE" id="PS50102"/>
    </source>
</evidence>
<dbReference type="FunFam" id="3.30.70.330:FF:000103">
    <property type="entry name" value="Polyadenylate-binding protein RBP47B"/>
    <property type="match status" value="1"/>
</dbReference>
<organism evidence="8 9">
    <name type="scientific">Dichanthelium oligosanthes</name>
    <dbReference type="NCBI Taxonomy" id="888268"/>
    <lineage>
        <taxon>Eukaryota</taxon>
        <taxon>Viridiplantae</taxon>
        <taxon>Streptophyta</taxon>
        <taxon>Embryophyta</taxon>
        <taxon>Tracheophyta</taxon>
        <taxon>Spermatophyta</taxon>
        <taxon>Magnoliopsida</taxon>
        <taxon>Liliopsida</taxon>
        <taxon>Poales</taxon>
        <taxon>Poaceae</taxon>
        <taxon>PACMAD clade</taxon>
        <taxon>Panicoideae</taxon>
        <taxon>Panicodae</taxon>
        <taxon>Paniceae</taxon>
        <taxon>Dichantheliinae</taxon>
        <taxon>Dichanthelium</taxon>
    </lineage>
</organism>
<evidence type="ECO:0000256" key="2">
    <source>
        <dbReference type="ARBA" id="ARBA00022737"/>
    </source>
</evidence>
<dbReference type="InterPro" id="IPR050825">
    <property type="entry name" value="RBM42_RBP45_47-like"/>
</dbReference>
<keyword evidence="4" id="KW-0539">Nucleus</keyword>
<comment type="caution">
    <text evidence="8">The sequence shown here is derived from an EMBL/GenBank/DDBJ whole genome shotgun (WGS) entry which is preliminary data.</text>
</comment>
<evidence type="ECO:0000256" key="1">
    <source>
        <dbReference type="ARBA" id="ARBA00004123"/>
    </source>
</evidence>
<dbReference type="SUPFAM" id="SSF54928">
    <property type="entry name" value="RNA-binding domain, RBD"/>
    <property type="match status" value="2"/>
</dbReference>
<evidence type="ECO:0000313" key="8">
    <source>
        <dbReference type="EMBL" id="OEL17545.1"/>
    </source>
</evidence>
<protein>
    <submittedName>
        <fullName evidence="8">Polyadenylate-binding protein RBP47</fullName>
    </submittedName>
</protein>
<dbReference type="GO" id="GO:0005829">
    <property type="term" value="C:cytosol"/>
    <property type="evidence" value="ECO:0007669"/>
    <property type="project" value="TreeGrafter"/>
</dbReference>
<keyword evidence="2" id="KW-0677">Repeat</keyword>
<reference evidence="8 9" key="1">
    <citation type="submission" date="2016-09" db="EMBL/GenBank/DDBJ databases">
        <title>The draft genome of Dichanthelium oligosanthes: A C3 panicoid grass species.</title>
        <authorList>
            <person name="Studer A.J."/>
            <person name="Schnable J.C."/>
            <person name="Brutnell T.P."/>
        </authorList>
    </citation>
    <scope>NUCLEOTIDE SEQUENCE [LARGE SCALE GENOMIC DNA]</scope>
    <source>
        <strain evidence="9">cv. Kellogg 1175</strain>
        <tissue evidence="8">Leaf</tissue>
    </source>
</reference>
<dbReference type="Gene3D" id="3.30.70.330">
    <property type="match status" value="2"/>
</dbReference>
<dbReference type="GO" id="GO:0005634">
    <property type="term" value="C:nucleus"/>
    <property type="evidence" value="ECO:0007669"/>
    <property type="project" value="UniProtKB-SubCell"/>
</dbReference>
<dbReference type="AlphaFoldDB" id="A0A1E5UXN4"/>
<feature type="domain" description="RRM" evidence="7">
    <location>
        <begin position="192"/>
        <end position="276"/>
    </location>
</feature>
<dbReference type="InterPro" id="IPR035979">
    <property type="entry name" value="RBD_domain_sf"/>
</dbReference>
<dbReference type="STRING" id="888268.A0A1E5UXN4"/>
<dbReference type="PANTHER" id="PTHR47640">
    <property type="entry name" value="TRNA SELENOCYSTEINE 1-ASSOCIATED PROTEIN 1-RELATED-RELATED"/>
    <property type="match status" value="1"/>
</dbReference>
<evidence type="ECO:0000256" key="6">
    <source>
        <dbReference type="SAM" id="MobiDB-lite"/>
    </source>
</evidence>
<dbReference type="InterPro" id="IPR012677">
    <property type="entry name" value="Nucleotide-bd_a/b_plait_sf"/>
</dbReference>
<accession>A0A1E5UXN4</accession>
<evidence type="ECO:0000313" key="9">
    <source>
        <dbReference type="Proteomes" id="UP000095767"/>
    </source>
</evidence>
<dbReference type="InterPro" id="IPR000504">
    <property type="entry name" value="RRM_dom"/>
</dbReference>
<evidence type="ECO:0000256" key="4">
    <source>
        <dbReference type="ARBA" id="ARBA00023242"/>
    </source>
</evidence>
<keyword evidence="9" id="KW-1185">Reference proteome</keyword>
<evidence type="ECO:0000256" key="3">
    <source>
        <dbReference type="ARBA" id="ARBA00022884"/>
    </source>
</evidence>
<dbReference type="SMART" id="SM00360">
    <property type="entry name" value="RRM"/>
    <property type="match status" value="2"/>
</dbReference>
<name>A0A1E5UXN4_9POAL</name>
<feature type="compositionally biased region" description="Polar residues" evidence="6">
    <location>
        <begin position="1"/>
        <end position="10"/>
    </location>
</feature>
<feature type="region of interest" description="Disordered" evidence="6">
    <location>
        <begin position="54"/>
        <end position="97"/>
    </location>
</feature>
<dbReference type="PANTHER" id="PTHR47640:SF13">
    <property type="entry name" value="OS04G0449900 PROTEIN"/>
    <property type="match status" value="1"/>
</dbReference>
<feature type="domain" description="RRM" evidence="7">
    <location>
        <begin position="99"/>
        <end position="179"/>
    </location>
</feature>
<gene>
    <name evidence="8" type="ORF">BAE44_0021436</name>
</gene>
<sequence length="333" mass="36275">MQMAATTTDSQAAVPPHHPHAHPHAPPQHAHPHHHMPQPRWVVIPYPPPPPMVAAPPPPPQFAKHFAAGPPPPPQAAAGRRTPTPPAAGSGGNGCEENKTIWVGDLQYWMDENYLHSCFGPSGEVVTIKVIRNRQTGQSEGYGFVEFFSHASAEKALQNFTGHVMPNTDRAFKLNWASYSMGEKRSEVASDHSIFVGDLAADVTDEMLMELFASKYRSVKGAKVIIDANTGRSRGYGFVRTCNSQKIFRTDAEEALQGLNGSVIGKLAVRLSWGRSPSHKQSRGGDSGNRRNMYYGTPFYGGYGYASPVPHPNMYAPAYGAYPFYGGNQQPVS</sequence>
<dbReference type="GO" id="GO:0003729">
    <property type="term" value="F:mRNA binding"/>
    <property type="evidence" value="ECO:0007669"/>
    <property type="project" value="InterPro"/>
</dbReference>
<dbReference type="CDD" id="cd12344">
    <property type="entry name" value="RRM1_SECp43_like"/>
    <property type="match status" value="1"/>
</dbReference>
<feature type="region of interest" description="Disordered" evidence="6">
    <location>
        <begin position="1"/>
        <end position="42"/>
    </location>
</feature>